<accession>A0ACC2SLX6</accession>
<reference evidence="1" key="1">
    <citation type="submission" date="2022-04" db="EMBL/GenBank/DDBJ databases">
        <title>Genome of the entomopathogenic fungus Entomophthora muscae.</title>
        <authorList>
            <person name="Elya C."/>
            <person name="Lovett B.R."/>
            <person name="Lee E."/>
            <person name="Macias A.M."/>
            <person name="Hajek A.E."/>
            <person name="De Bivort B.L."/>
            <person name="Kasson M.T."/>
            <person name="De Fine Licht H.H."/>
            <person name="Stajich J.E."/>
        </authorList>
    </citation>
    <scope>NUCLEOTIDE SEQUENCE</scope>
    <source>
        <strain evidence="1">Berkeley</strain>
    </source>
</reference>
<gene>
    <name evidence="1" type="ORF">DSO57_1003652</name>
</gene>
<protein>
    <submittedName>
        <fullName evidence="1">Uncharacterized protein</fullName>
    </submittedName>
</protein>
<organism evidence="1 2">
    <name type="scientific">Entomophthora muscae</name>
    <dbReference type="NCBI Taxonomy" id="34485"/>
    <lineage>
        <taxon>Eukaryota</taxon>
        <taxon>Fungi</taxon>
        <taxon>Fungi incertae sedis</taxon>
        <taxon>Zoopagomycota</taxon>
        <taxon>Entomophthoromycotina</taxon>
        <taxon>Entomophthoromycetes</taxon>
        <taxon>Entomophthorales</taxon>
        <taxon>Entomophthoraceae</taxon>
        <taxon>Entomophthora</taxon>
    </lineage>
</organism>
<comment type="caution">
    <text evidence="1">The sequence shown here is derived from an EMBL/GenBank/DDBJ whole genome shotgun (WGS) entry which is preliminary data.</text>
</comment>
<name>A0ACC2SLX6_9FUNG</name>
<evidence type="ECO:0000313" key="2">
    <source>
        <dbReference type="Proteomes" id="UP001165960"/>
    </source>
</evidence>
<dbReference type="EMBL" id="QTSX02004979">
    <property type="protein sequence ID" value="KAJ9063122.1"/>
    <property type="molecule type" value="Genomic_DNA"/>
</dbReference>
<sequence>MSLKRVHSVVEYDDYSLLEVKNVYTYKRLNIPLMKLDTVIRQLKARNIRAEKLLKYYEEILNIRYKIKYNGKSVGNLNFFQVFDRIIMFWPSFAEEHLYELVLETGRMAYYNSSTTKFKSVSIETRHPYYYPEDKGYVTKEMSDSEFSLH</sequence>
<keyword evidence="2" id="KW-1185">Reference proteome</keyword>
<evidence type="ECO:0000313" key="1">
    <source>
        <dbReference type="EMBL" id="KAJ9063122.1"/>
    </source>
</evidence>
<proteinExistence type="predicted"/>
<dbReference type="Proteomes" id="UP001165960">
    <property type="component" value="Unassembled WGS sequence"/>
</dbReference>